<name>A0ABP3MG59_SACER</name>
<gene>
    <name evidence="2" type="ORF">GCM10009533_16760</name>
</gene>
<accession>A0ABP3MG59</accession>
<feature type="region of interest" description="Disordered" evidence="1">
    <location>
        <begin position="1"/>
        <end position="36"/>
    </location>
</feature>
<evidence type="ECO:0000313" key="3">
    <source>
        <dbReference type="Proteomes" id="UP001500729"/>
    </source>
</evidence>
<evidence type="ECO:0000313" key="2">
    <source>
        <dbReference type="EMBL" id="GAA0518314.1"/>
    </source>
</evidence>
<protein>
    <recommendedName>
        <fullName evidence="4">YbaB/EbfC DNA-binding family protein</fullName>
    </recommendedName>
</protein>
<dbReference type="RefSeq" id="WP_009942677.1">
    <property type="nucleotide sequence ID" value="NZ_BAAAGS010000008.1"/>
</dbReference>
<comment type="caution">
    <text evidence="2">The sequence shown here is derived from an EMBL/GenBank/DDBJ whole genome shotgun (WGS) entry which is preliminary data.</text>
</comment>
<sequence length="227" mass="23692">MSHGRRNPQDWEFDDAAPWNSEEKTPDAEDAAGILGQDSAGAVTVRVTDSGTVTSVALADDWKQSVPPRELGTTVLAAMTAATLQAMAATVPAAEASPASPPPPTDTSPLSRQDVLRLLDAVSADLADFTRRISATSIQPVSIESAGGHVSGTARRGRVLELSVDPDWAGAARRSEIEAELTALLGSLVDRSVPADASGGPRSRAIDELQSLAADPQVLLRRVGLLR</sequence>
<keyword evidence="3" id="KW-1185">Reference proteome</keyword>
<dbReference type="Proteomes" id="UP001500729">
    <property type="component" value="Unassembled WGS sequence"/>
</dbReference>
<organism evidence="2 3">
    <name type="scientific">Saccharopolyspora erythraea</name>
    <name type="common">Streptomyces erythraeus</name>
    <dbReference type="NCBI Taxonomy" id="1836"/>
    <lineage>
        <taxon>Bacteria</taxon>
        <taxon>Bacillati</taxon>
        <taxon>Actinomycetota</taxon>
        <taxon>Actinomycetes</taxon>
        <taxon>Pseudonocardiales</taxon>
        <taxon>Pseudonocardiaceae</taxon>
        <taxon>Saccharopolyspora</taxon>
    </lineage>
</organism>
<evidence type="ECO:0000256" key="1">
    <source>
        <dbReference type="SAM" id="MobiDB-lite"/>
    </source>
</evidence>
<dbReference type="EMBL" id="BAAAGS010000008">
    <property type="protein sequence ID" value="GAA0518314.1"/>
    <property type="molecule type" value="Genomic_DNA"/>
</dbReference>
<proteinExistence type="predicted"/>
<reference evidence="3" key="1">
    <citation type="journal article" date="2019" name="Int. J. Syst. Evol. Microbiol.">
        <title>The Global Catalogue of Microorganisms (GCM) 10K type strain sequencing project: providing services to taxonomists for standard genome sequencing and annotation.</title>
        <authorList>
            <consortium name="The Broad Institute Genomics Platform"/>
            <consortium name="The Broad Institute Genome Sequencing Center for Infectious Disease"/>
            <person name="Wu L."/>
            <person name="Ma J."/>
        </authorList>
    </citation>
    <scope>NUCLEOTIDE SEQUENCE [LARGE SCALE GENOMIC DNA]</scope>
    <source>
        <strain evidence="3">JCM 10303</strain>
    </source>
</reference>
<evidence type="ECO:0008006" key="4">
    <source>
        <dbReference type="Google" id="ProtNLM"/>
    </source>
</evidence>